<reference evidence="3" key="1">
    <citation type="submission" date="2013-10" db="EMBL/GenBank/DDBJ databases">
        <title>Genomic analysis of the causative agents of coccidiosis in chickens.</title>
        <authorList>
            <person name="Reid A.J."/>
            <person name="Blake D."/>
            <person name="Billington K."/>
            <person name="Browne H."/>
            <person name="Dunn M."/>
            <person name="Hung S."/>
            <person name="Kawahara F."/>
            <person name="Miranda-Saavedra D."/>
            <person name="Mourier T."/>
            <person name="Nagra H."/>
            <person name="Otto T.D."/>
            <person name="Rawlings N."/>
            <person name="Sanchez A."/>
            <person name="Sanders M."/>
            <person name="Subramaniam C."/>
            <person name="Tay Y."/>
            <person name="Dear P."/>
            <person name="Doerig C."/>
            <person name="Gruber A."/>
            <person name="Parkinson J."/>
            <person name="Shirley M."/>
            <person name="Wan K.L."/>
            <person name="Berriman M."/>
            <person name="Tomley F."/>
            <person name="Pain A."/>
        </authorList>
    </citation>
    <scope>NUCLEOTIDE SEQUENCE [LARGE SCALE GENOMIC DNA]</scope>
    <source>
        <strain evidence="3">Houghton</strain>
    </source>
</reference>
<dbReference type="EMBL" id="HG735417">
    <property type="protein sequence ID" value="CDJ35901.1"/>
    <property type="molecule type" value="Genomic_DNA"/>
</dbReference>
<proteinExistence type="predicted"/>
<dbReference type="VEuPathDB" id="ToxoDB:EMH_0041300"/>
<dbReference type="RefSeq" id="XP_037878190.1">
    <property type="nucleotide sequence ID" value="XM_038022336.1"/>
</dbReference>
<dbReference type="OrthoDB" id="346936at2759"/>
<accession>U6KGK6</accession>
<protein>
    <submittedName>
        <fullName evidence="3">Uncharacterized protein</fullName>
    </submittedName>
</protein>
<dbReference type="Proteomes" id="UP000030744">
    <property type="component" value="Unassembled WGS sequence"/>
</dbReference>
<evidence type="ECO:0000256" key="2">
    <source>
        <dbReference type="SAM" id="MobiDB-lite"/>
    </source>
</evidence>
<feature type="region of interest" description="Disordered" evidence="2">
    <location>
        <begin position="201"/>
        <end position="267"/>
    </location>
</feature>
<feature type="coiled-coil region" evidence="1">
    <location>
        <begin position="384"/>
        <end position="411"/>
    </location>
</feature>
<evidence type="ECO:0000313" key="4">
    <source>
        <dbReference type="Proteomes" id="UP000030744"/>
    </source>
</evidence>
<feature type="compositionally biased region" description="Polar residues" evidence="2">
    <location>
        <begin position="1"/>
        <end position="18"/>
    </location>
</feature>
<name>U6KGK6_9EIME</name>
<keyword evidence="1" id="KW-0175">Coiled coil</keyword>
<keyword evidence="4" id="KW-1185">Reference proteome</keyword>
<organism evidence="3 4">
    <name type="scientific">Eimeria mitis</name>
    <dbReference type="NCBI Taxonomy" id="44415"/>
    <lineage>
        <taxon>Eukaryota</taxon>
        <taxon>Sar</taxon>
        <taxon>Alveolata</taxon>
        <taxon>Apicomplexa</taxon>
        <taxon>Conoidasida</taxon>
        <taxon>Coccidia</taxon>
        <taxon>Eucoccidiorida</taxon>
        <taxon>Eimeriorina</taxon>
        <taxon>Eimeriidae</taxon>
        <taxon>Eimeria</taxon>
    </lineage>
</organism>
<gene>
    <name evidence="3" type="ORF">EMH_0041300</name>
</gene>
<evidence type="ECO:0000256" key="1">
    <source>
        <dbReference type="SAM" id="Coils"/>
    </source>
</evidence>
<feature type="compositionally biased region" description="Polar residues" evidence="2">
    <location>
        <begin position="211"/>
        <end position="221"/>
    </location>
</feature>
<sequence length="428" mass="45891">MESSNDPNCPATHQTPASSMRGEAIPDEILPSEITSSNHRSAEQRHLLSCKSPPTCKTDTEGPAVGSTGDEQPGSVLTGRDGSAQQTLQEREGGVTCETQTSTEYLASISQLKKLDLRPCAFTSLADAFQASLCVVRYLRGVVRQHAGCAEIRVGGKQPGNEGSPQGLHAEGCSVAADDLSYQEAFVADDTAYHHLLRQPSCAPQEPSDAPAQQTSDGASETSRKGRSIPHPDSSLPAKRTSTPCGGSKLAHGEIVSPLSDPSAAPGILTSTRTQIQGRLEYELSVCKALLLLQHLTPNSTTTVEESPSLSSPQSVPPQCIAGRAPSCSAYSTTKRVTEFTGVSDSICRGFQATILEILLRVRLLQGTQQLVRADFAKLLHQQQKQQQQLLKAVQTTVMKLEAERDSLLARMQKLSTFRYKVFLQGLA</sequence>
<evidence type="ECO:0000313" key="3">
    <source>
        <dbReference type="EMBL" id="CDJ35901.1"/>
    </source>
</evidence>
<feature type="region of interest" description="Disordered" evidence="2">
    <location>
        <begin position="1"/>
        <end position="96"/>
    </location>
</feature>
<dbReference type="AlphaFoldDB" id="U6KGK6"/>
<reference evidence="3" key="2">
    <citation type="submission" date="2013-10" db="EMBL/GenBank/DDBJ databases">
        <authorList>
            <person name="Aslett M."/>
        </authorList>
    </citation>
    <scope>NUCLEOTIDE SEQUENCE [LARGE SCALE GENOMIC DNA]</scope>
    <source>
        <strain evidence="3">Houghton</strain>
    </source>
</reference>
<dbReference type="GeneID" id="60404032"/>